<feature type="region of interest" description="Disordered" evidence="1">
    <location>
        <begin position="39"/>
        <end position="59"/>
    </location>
</feature>
<comment type="caution">
    <text evidence="2">The sequence shown here is derived from an EMBL/GenBank/DDBJ whole genome shotgun (WGS) entry which is preliminary data.</text>
</comment>
<gene>
    <name evidence="2" type="ORF">PLEPLA_LOCUS12982</name>
</gene>
<dbReference type="AlphaFoldDB" id="A0A9N7U6T5"/>
<accession>A0A9N7U6T5</accession>
<proteinExistence type="predicted"/>
<reference evidence="2" key="1">
    <citation type="submission" date="2020-03" db="EMBL/GenBank/DDBJ databases">
        <authorList>
            <person name="Weist P."/>
        </authorList>
    </citation>
    <scope>NUCLEOTIDE SEQUENCE</scope>
</reference>
<protein>
    <submittedName>
        <fullName evidence="2">Uncharacterized protein</fullName>
    </submittedName>
</protein>
<feature type="compositionally biased region" description="Low complexity" evidence="1">
    <location>
        <begin position="41"/>
        <end position="54"/>
    </location>
</feature>
<dbReference type="EMBL" id="CADEAL010000778">
    <property type="protein sequence ID" value="CAB1425052.1"/>
    <property type="molecule type" value="Genomic_DNA"/>
</dbReference>
<evidence type="ECO:0000313" key="3">
    <source>
        <dbReference type="Proteomes" id="UP001153269"/>
    </source>
</evidence>
<organism evidence="2 3">
    <name type="scientific">Pleuronectes platessa</name>
    <name type="common">European plaice</name>
    <dbReference type="NCBI Taxonomy" id="8262"/>
    <lineage>
        <taxon>Eukaryota</taxon>
        <taxon>Metazoa</taxon>
        <taxon>Chordata</taxon>
        <taxon>Craniata</taxon>
        <taxon>Vertebrata</taxon>
        <taxon>Euteleostomi</taxon>
        <taxon>Actinopterygii</taxon>
        <taxon>Neopterygii</taxon>
        <taxon>Teleostei</taxon>
        <taxon>Neoteleostei</taxon>
        <taxon>Acanthomorphata</taxon>
        <taxon>Carangaria</taxon>
        <taxon>Pleuronectiformes</taxon>
        <taxon>Pleuronectoidei</taxon>
        <taxon>Pleuronectidae</taxon>
        <taxon>Pleuronectes</taxon>
    </lineage>
</organism>
<dbReference type="Proteomes" id="UP001153269">
    <property type="component" value="Unassembled WGS sequence"/>
</dbReference>
<name>A0A9N7U6T5_PLEPL</name>
<sequence>MERCLCSNGTAVTWRALPRKNSCLAKLGQAKGLPVWLTQGSSSPSARVSHSPAAKVTDKKMSEAACTLRKQCSLTEQCGNDRSEPSQKQTAPALRQMLHVGGLALRSYPSHVANKFMACHETPTPGPCRAKQQEPPYVEQPTPQQ</sequence>
<evidence type="ECO:0000313" key="2">
    <source>
        <dbReference type="EMBL" id="CAB1425052.1"/>
    </source>
</evidence>
<evidence type="ECO:0000256" key="1">
    <source>
        <dbReference type="SAM" id="MobiDB-lite"/>
    </source>
</evidence>
<feature type="region of interest" description="Disordered" evidence="1">
    <location>
        <begin position="121"/>
        <end position="145"/>
    </location>
</feature>
<keyword evidence="3" id="KW-1185">Reference proteome</keyword>